<dbReference type="EMBL" id="OX460343">
    <property type="protein sequence ID" value="CAI9180154.1"/>
    <property type="molecule type" value="Genomic_DNA"/>
</dbReference>
<organism evidence="1 2">
    <name type="scientific">Rangifer tarandus platyrhynchus</name>
    <name type="common">Svalbard reindeer</name>
    <dbReference type="NCBI Taxonomy" id="3082113"/>
    <lineage>
        <taxon>Eukaryota</taxon>
        <taxon>Metazoa</taxon>
        <taxon>Chordata</taxon>
        <taxon>Craniata</taxon>
        <taxon>Vertebrata</taxon>
        <taxon>Euteleostomi</taxon>
        <taxon>Mammalia</taxon>
        <taxon>Eutheria</taxon>
        <taxon>Laurasiatheria</taxon>
        <taxon>Artiodactyla</taxon>
        <taxon>Ruminantia</taxon>
        <taxon>Pecora</taxon>
        <taxon>Cervidae</taxon>
        <taxon>Odocoileinae</taxon>
        <taxon>Rangifer</taxon>
    </lineage>
</organism>
<gene>
    <name evidence="1" type="ORF">MRATA1EN1_LOCUS29116</name>
</gene>
<evidence type="ECO:0000313" key="1">
    <source>
        <dbReference type="EMBL" id="CAI9180154.1"/>
    </source>
</evidence>
<keyword evidence="2" id="KW-1185">Reference proteome</keyword>
<sequence>MTPSSTAMRKDQAHITSARLEASMGATGKEVSTYTQKCLDLKAFQHQPCPRNGTNLPSNLQVGPSLSVFMQYHSWVSCCFQVELNSTTVTRPAKAGVGRDKKCQGDPFCAFPPQGYNPSNPPSSGFLSPAVLVPKLNPILRLAHLAHSCVR</sequence>
<evidence type="ECO:0000313" key="2">
    <source>
        <dbReference type="Proteomes" id="UP001176941"/>
    </source>
</evidence>
<proteinExistence type="predicted"/>
<name>A0ABN9A2D8_RANTA</name>
<reference evidence="1" key="1">
    <citation type="submission" date="2023-04" db="EMBL/GenBank/DDBJ databases">
        <authorList>
            <consortium name="ELIXIR-Norway"/>
        </authorList>
    </citation>
    <scope>NUCLEOTIDE SEQUENCE [LARGE SCALE GENOMIC DNA]</scope>
</reference>
<protein>
    <submittedName>
        <fullName evidence="1">Uncharacterized protein</fullName>
    </submittedName>
</protein>
<dbReference type="Proteomes" id="UP001176941">
    <property type="component" value="Chromosome X"/>
</dbReference>
<accession>A0ABN9A2D8</accession>